<dbReference type="AlphaFoldDB" id="A0A9P5TNA9"/>
<comment type="caution">
    <text evidence="2">The sequence shown here is derived from an EMBL/GenBank/DDBJ whole genome shotgun (WGS) entry which is preliminary data.</text>
</comment>
<keyword evidence="3" id="KW-1185">Reference proteome</keyword>
<feature type="compositionally biased region" description="Acidic residues" evidence="1">
    <location>
        <begin position="325"/>
        <end position="337"/>
    </location>
</feature>
<name>A0A9P5TNA9_GYMJU</name>
<sequence length="345" mass="39051">MKTLPPAFCGPSVQIYEWMALLHWYVLPIGMELGFDPLVLENFSQLVSAIEFAMSIKERTESEIMSLHLVIQKFLTGFESLYINGNPELISRARLCIFQLTHVPIHIKWNGSIRIGSQATVERNIGEVGHKIRSKKSPFANLANIITEKELIRILSLYYPSLSVEDADYHSHLVGLDNPGTGVEAQDDNNICPTNKLALEDYSETNVGNTETHVDAERWGKASINERDTSKTIFGEALAFYKLTVDGVLWRNIVVYHRLAEMKQTLGQLRGSWDRKTVRTLEISAIIDIVGIWEPKNESERVYILRKHPGIALLNTEELGKSPEEDTDEEEGMENDESAQNILKL</sequence>
<evidence type="ECO:0000313" key="2">
    <source>
        <dbReference type="EMBL" id="KAF8900457.1"/>
    </source>
</evidence>
<feature type="non-terminal residue" evidence="2">
    <location>
        <position position="345"/>
    </location>
</feature>
<evidence type="ECO:0000256" key="1">
    <source>
        <dbReference type="SAM" id="MobiDB-lite"/>
    </source>
</evidence>
<feature type="region of interest" description="Disordered" evidence="1">
    <location>
        <begin position="316"/>
        <end position="345"/>
    </location>
</feature>
<gene>
    <name evidence="2" type="ORF">CPB84DRAFT_1778963</name>
</gene>
<dbReference type="OrthoDB" id="3359887at2759"/>
<accession>A0A9P5TNA9</accession>
<dbReference type="Proteomes" id="UP000724874">
    <property type="component" value="Unassembled WGS sequence"/>
</dbReference>
<reference evidence="2" key="1">
    <citation type="submission" date="2020-11" db="EMBL/GenBank/DDBJ databases">
        <authorList>
            <consortium name="DOE Joint Genome Institute"/>
            <person name="Ahrendt S."/>
            <person name="Riley R."/>
            <person name="Andreopoulos W."/>
            <person name="LaButti K."/>
            <person name="Pangilinan J."/>
            <person name="Ruiz-duenas F.J."/>
            <person name="Barrasa J.M."/>
            <person name="Sanchez-Garcia M."/>
            <person name="Camarero S."/>
            <person name="Miyauchi S."/>
            <person name="Serrano A."/>
            <person name="Linde D."/>
            <person name="Babiker R."/>
            <person name="Drula E."/>
            <person name="Ayuso-Fernandez I."/>
            <person name="Pacheco R."/>
            <person name="Padilla G."/>
            <person name="Ferreira P."/>
            <person name="Barriuso J."/>
            <person name="Kellner H."/>
            <person name="Castanera R."/>
            <person name="Alfaro M."/>
            <person name="Ramirez L."/>
            <person name="Pisabarro A.G."/>
            <person name="Kuo A."/>
            <person name="Tritt A."/>
            <person name="Lipzen A."/>
            <person name="He G."/>
            <person name="Yan M."/>
            <person name="Ng V."/>
            <person name="Cullen D."/>
            <person name="Martin F."/>
            <person name="Rosso M.-N."/>
            <person name="Henrissat B."/>
            <person name="Hibbett D."/>
            <person name="Martinez A.T."/>
            <person name="Grigoriev I.V."/>
        </authorList>
    </citation>
    <scope>NUCLEOTIDE SEQUENCE</scope>
    <source>
        <strain evidence="2">AH 44721</strain>
    </source>
</reference>
<proteinExistence type="predicted"/>
<protein>
    <submittedName>
        <fullName evidence="2">Uncharacterized protein</fullName>
    </submittedName>
</protein>
<dbReference type="EMBL" id="JADNYJ010000047">
    <property type="protein sequence ID" value="KAF8900457.1"/>
    <property type="molecule type" value="Genomic_DNA"/>
</dbReference>
<evidence type="ECO:0000313" key="3">
    <source>
        <dbReference type="Proteomes" id="UP000724874"/>
    </source>
</evidence>
<organism evidence="2 3">
    <name type="scientific">Gymnopilus junonius</name>
    <name type="common">Spectacular rustgill mushroom</name>
    <name type="synonym">Gymnopilus spectabilis subsp. junonius</name>
    <dbReference type="NCBI Taxonomy" id="109634"/>
    <lineage>
        <taxon>Eukaryota</taxon>
        <taxon>Fungi</taxon>
        <taxon>Dikarya</taxon>
        <taxon>Basidiomycota</taxon>
        <taxon>Agaricomycotina</taxon>
        <taxon>Agaricomycetes</taxon>
        <taxon>Agaricomycetidae</taxon>
        <taxon>Agaricales</taxon>
        <taxon>Agaricineae</taxon>
        <taxon>Hymenogastraceae</taxon>
        <taxon>Gymnopilus</taxon>
    </lineage>
</organism>